<comment type="caution">
    <text evidence="1">The sequence shown here is derived from an EMBL/GenBank/DDBJ whole genome shotgun (WGS) entry which is preliminary data.</text>
</comment>
<accession>A0ABP2D5P6</accession>
<reference evidence="1 2" key="1">
    <citation type="submission" date="2007-11" db="EMBL/GenBank/DDBJ databases">
        <authorList>
            <person name="Wagner-Dobler I."/>
            <person name="Ferriera S."/>
            <person name="Johnson J."/>
            <person name="Kravitz S."/>
            <person name="Beeson K."/>
            <person name="Sutton G."/>
            <person name="Rogers Y.-H."/>
            <person name="Friedman R."/>
            <person name="Frazier M."/>
            <person name="Venter J.C."/>
        </authorList>
    </citation>
    <scope>NUCLEOTIDE SEQUENCE [LARGE SCALE GENOMIC DNA]</scope>
    <source>
        <strain evidence="1 2">HEL-45</strain>
    </source>
</reference>
<gene>
    <name evidence="1" type="ORF">OIHEL45_16496</name>
</gene>
<proteinExistence type="predicted"/>
<keyword evidence="2" id="KW-1185">Reference proteome</keyword>
<dbReference type="Proteomes" id="UP000003257">
    <property type="component" value="Unassembled WGS sequence"/>
</dbReference>
<evidence type="ECO:0000313" key="1">
    <source>
        <dbReference type="EMBL" id="EDQ03589.1"/>
    </source>
</evidence>
<protein>
    <submittedName>
        <fullName evidence="1">Uncharacterized protein</fullName>
    </submittedName>
</protein>
<dbReference type="EMBL" id="ABID01000012">
    <property type="protein sequence ID" value="EDQ03589.1"/>
    <property type="molecule type" value="Genomic_DNA"/>
</dbReference>
<name>A0ABP2D5P6_9RHOB</name>
<evidence type="ECO:0000313" key="2">
    <source>
        <dbReference type="Proteomes" id="UP000003257"/>
    </source>
</evidence>
<organism evidence="1 2">
    <name type="scientific">Sulfitobacter indolifex HEL-45</name>
    <dbReference type="NCBI Taxonomy" id="391624"/>
    <lineage>
        <taxon>Bacteria</taxon>
        <taxon>Pseudomonadati</taxon>
        <taxon>Pseudomonadota</taxon>
        <taxon>Alphaproteobacteria</taxon>
        <taxon>Rhodobacterales</taxon>
        <taxon>Roseobacteraceae</taxon>
        <taxon>Sulfitobacter</taxon>
    </lineage>
</organism>
<sequence length="29" mass="3644">MEPNQYEEKHDFIRQANEFLLELRQRPLV</sequence>